<evidence type="ECO:0008006" key="2">
    <source>
        <dbReference type="Google" id="ProtNLM"/>
    </source>
</evidence>
<organism evidence="1">
    <name type="scientific">Graphocephala atropunctata</name>
    <dbReference type="NCBI Taxonomy" id="36148"/>
    <lineage>
        <taxon>Eukaryota</taxon>
        <taxon>Metazoa</taxon>
        <taxon>Ecdysozoa</taxon>
        <taxon>Arthropoda</taxon>
        <taxon>Hexapoda</taxon>
        <taxon>Insecta</taxon>
        <taxon>Pterygota</taxon>
        <taxon>Neoptera</taxon>
        <taxon>Paraneoptera</taxon>
        <taxon>Hemiptera</taxon>
        <taxon>Auchenorrhyncha</taxon>
        <taxon>Membracoidea</taxon>
        <taxon>Cicadellidae</taxon>
        <taxon>Cicadellinae</taxon>
        <taxon>Cicadellini</taxon>
        <taxon>Graphocephala</taxon>
    </lineage>
</organism>
<accession>A0A1B6L6A1</accession>
<gene>
    <name evidence="1" type="ORF">g.25763</name>
</gene>
<dbReference type="EMBL" id="GEBQ01020787">
    <property type="protein sequence ID" value="JAT19190.1"/>
    <property type="molecule type" value="Transcribed_RNA"/>
</dbReference>
<evidence type="ECO:0000313" key="1">
    <source>
        <dbReference type="EMBL" id="JAT19190.1"/>
    </source>
</evidence>
<feature type="non-terminal residue" evidence="1">
    <location>
        <position position="114"/>
    </location>
</feature>
<dbReference type="AlphaFoldDB" id="A0A1B6L6A1"/>
<sequence length="114" mass="12911">MSVGDNSSRKLSNMILSFGLHDTVYSYTREFKGSKSLIDNVFCNICPKVLSTEVVVCGISDHHAQVSDIKLAVPLKNEVPKFRFKRLFSEDNCRIFKTLLRNEQWAQVVSAISI</sequence>
<name>A0A1B6L6A1_9HEMI</name>
<reference evidence="1" key="1">
    <citation type="submission" date="2015-11" db="EMBL/GenBank/DDBJ databases">
        <title>De novo transcriptome assembly of four potential Pierce s Disease insect vectors from Arizona vineyards.</title>
        <authorList>
            <person name="Tassone E.E."/>
        </authorList>
    </citation>
    <scope>NUCLEOTIDE SEQUENCE</scope>
</reference>
<protein>
    <recommendedName>
        <fullName evidence="2">Endonuclease/exonuclease/phosphatase domain-containing protein</fullName>
    </recommendedName>
</protein>
<proteinExistence type="predicted"/>